<dbReference type="AlphaFoldDB" id="A0A108UA22"/>
<dbReference type="InterPro" id="IPR018028">
    <property type="entry name" value="Catalase"/>
</dbReference>
<comment type="cofactor">
    <cofactor evidence="7">
        <name>heme</name>
        <dbReference type="ChEBI" id="CHEBI:30413"/>
    </cofactor>
</comment>
<feature type="region of interest" description="Disordered" evidence="10">
    <location>
        <begin position="349"/>
        <end position="369"/>
    </location>
</feature>
<feature type="compositionally biased region" description="Polar residues" evidence="10">
    <location>
        <begin position="1"/>
        <end position="14"/>
    </location>
</feature>
<dbReference type="PIRSF" id="PIRSF000296">
    <property type="entry name" value="SrpA"/>
    <property type="match status" value="1"/>
</dbReference>
<dbReference type="InterPro" id="IPR024168">
    <property type="entry name" value="Catalase_SrpA-type_pred"/>
</dbReference>
<dbReference type="EMBL" id="JAJA02000001">
    <property type="protein sequence ID" value="KWS05321.1"/>
    <property type="molecule type" value="Genomic_DNA"/>
</dbReference>
<evidence type="ECO:0000313" key="12">
    <source>
        <dbReference type="EMBL" id="KWS05321.1"/>
    </source>
</evidence>
<dbReference type="GO" id="GO:0020037">
    <property type="term" value="F:heme binding"/>
    <property type="evidence" value="ECO:0007669"/>
    <property type="project" value="InterPro"/>
</dbReference>
<evidence type="ECO:0000256" key="3">
    <source>
        <dbReference type="ARBA" id="ARBA00022617"/>
    </source>
</evidence>
<dbReference type="Gene3D" id="1.20.1280.120">
    <property type="match status" value="1"/>
</dbReference>
<evidence type="ECO:0000256" key="5">
    <source>
        <dbReference type="ARBA" id="ARBA00023002"/>
    </source>
</evidence>
<evidence type="ECO:0000259" key="11">
    <source>
        <dbReference type="SMART" id="SM01060"/>
    </source>
</evidence>
<keyword evidence="2 7" id="KW-0575">Peroxidase</keyword>
<keyword evidence="6 7" id="KW-0408">Iron</keyword>
<evidence type="ECO:0000256" key="9">
    <source>
        <dbReference type="PIRSR" id="PIRSR000296-2"/>
    </source>
</evidence>
<reference evidence="12 13" key="1">
    <citation type="journal article" date="2014" name="Genome Announc.">
        <title>Draft Genome Sequence of Lysobacter capsici AZ78, a Bacterium Antagonistic to Plant-Pathogenic Oomycetes.</title>
        <authorList>
            <person name="Puopolo G."/>
            <person name="Sonego P."/>
            <person name="Engelen K."/>
            <person name="Pertot I."/>
        </authorList>
    </citation>
    <scope>NUCLEOTIDE SEQUENCE [LARGE SCALE GENOMIC DNA]</scope>
    <source>
        <strain evidence="12 13">AZ78</strain>
    </source>
</reference>
<evidence type="ECO:0000256" key="2">
    <source>
        <dbReference type="ARBA" id="ARBA00022559"/>
    </source>
</evidence>
<dbReference type="Pfam" id="PF00199">
    <property type="entry name" value="Catalase"/>
    <property type="match status" value="1"/>
</dbReference>
<dbReference type="GO" id="GO:0042744">
    <property type="term" value="P:hydrogen peroxide catabolic process"/>
    <property type="evidence" value="ECO:0007669"/>
    <property type="project" value="TreeGrafter"/>
</dbReference>
<dbReference type="Proteomes" id="UP000023435">
    <property type="component" value="Unassembled WGS sequence"/>
</dbReference>
<dbReference type="GO" id="GO:0042542">
    <property type="term" value="P:response to hydrogen peroxide"/>
    <property type="evidence" value="ECO:0007669"/>
    <property type="project" value="TreeGrafter"/>
</dbReference>
<dbReference type="GO" id="GO:0005737">
    <property type="term" value="C:cytoplasm"/>
    <property type="evidence" value="ECO:0007669"/>
    <property type="project" value="TreeGrafter"/>
</dbReference>
<evidence type="ECO:0000256" key="4">
    <source>
        <dbReference type="ARBA" id="ARBA00022723"/>
    </source>
</evidence>
<dbReference type="PRINTS" id="PR00067">
    <property type="entry name" value="CATALASE"/>
</dbReference>
<dbReference type="CDD" id="cd08153">
    <property type="entry name" value="srpA_like"/>
    <property type="match status" value="1"/>
</dbReference>
<dbReference type="GO" id="GO:0046872">
    <property type="term" value="F:metal ion binding"/>
    <property type="evidence" value="ECO:0007669"/>
    <property type="project" value="UniProtKB-KW"/>
</dbReference>
<dbReference type="InterPro" id="IPR011614">
    <property type="entry name" value="Catalase_core"/>
</dbReference>
<name>A0A108UA22_9GAMM</name>
<proteinExistence type="inferred from homology"/>
<dbReference type="Gene3D" id="2.40.180.10">
    <property type="entry name" value="Catalase core domain"/>
    <property type="match status" value="1"/>
</dbReference>
<organism evidence="12 13">
    <name type="scientific">Lysobacter capsici AZ78</name>
    <dbReference type="NCBI Taxonomy" id="1444315"/>
    <lineage>
        <taxon>Bacteria</taxon>
        <taxon>Pseudomonadati</taxon>
        <taxon>Pseudomonadota</taxon>
        <taxon>Gammaproteobacteria</taxon>
        <taxon>Lysobacterales</taxon>
        <taxon>Lysobacteraceae</taxon>
        <taxon>Lysobacter</taxon>
    </lineage>
</organism>
<keyword evidence="13" id="KW-1185">Reference proteome</keyword>
<accession>A0A108UA22</accession>
<dbReference type="SUPFAM" id="SSF56634">
    <property type="entry name" value="Heme-dependent catalase-like"/>
    <property type="match status" value="1"/>
</dbReference>
<sequence length="369" mass="39719">MSPSEPDSANDSTVPSSAPSRLPAPLGRYALIAFVISAAAAAFGYVAGPLDPQRLTPERIVDHLQANGGLHPGYRRNHAKGVCVIGYFDSNGAAAAYSKASVFARGRTPVVGRFALPGGNPYAPDGGVPIRSFALRFTQADGQQWRTGMNNMPVFPVATPQAFFEQLQAGAPDPATGKPDPARQKAFFAAHPETAAFRAWAKDRKPSASYATERYYGLNAFYFIDTAGARQAVRWRVEPDNGAAMAPLSAQDHDVLADELDRRLTQGPLQWRLWVTLAAPGDPTADATRVWPSDRREIDAGRIVLARAQAQDAGECRDINYDPLILPDGIAGSDDPLLAARSSAYAESYRRRTAEEARAGGHPPKELPR</sequence>
<comment type="similarity">
    <text evidence="1 7">Belongs to the catalase family.</text>
</comment>
<keyword evidence="3 7" id="KW-0349">Heme</keyword>
<evidence type="ECO:0000256" key="10">
    <source>
        <dbReference type="SAM" id="MobiDB-lite"/>
    </source>
</evidence>
<dbReference type="PANTHER" id="PTHR11465">
    <property type="entry name" value="CATALASE"/>
    <property type="match status" value="1"/>
</dbReference>
<feature type="binding site" description="axial binding residue" evidence="9">
    <location>
        <position position="345"/>
    </location>
    <ligand>
        <name>heme</name>
        <dbReference type="ChEBI" id="CHEBI:30413"/>
    </ligand>
    <ligandPart>
        <name>Fe</name>
        <dbReference type="ChEBI" id="CHEBI:18248"/>
    </ligandPart>
</feature>
<evidence type="ECO:0000256" key="1">
    <source>
        <dbReference type="ARBA" id="ARBA00005329"/>
    </source>
</evidence>
<dbReference type="OrthoDB" id="255727at2"/>
<protein>
    <recommendedName>
        <fullName evidence="7">Catalase-related peroxidase</fullName>
        <ecNumber evidence="7">1.11.1.-</ecNumber>
    </recommendedName>
</protein>
<gene>
    <name evidence="12" type="ORF">AZ78_2872</name>
</gene>
<dbReference type="GO" id="GO:0004096">
    <property type="term" value="F:catalase activity"/>
    <property type="evidence" value="ECO:0007669"/>
    <property type="project" value="InterPro"/>
</dbReference>
<evidence type="ECO:0000313" key="13">
    <source>
        <dbReference type="Proteomes" id="UP000023435"/>
    </source>
</evidence>
<feature type="region of interest" description="Disordered" evidence="10">
    <location>
        <begin position="1"/>
        <end position="20"/>
    </location>
</feature>
<comment type="caution">
    <text evidence="12">The sequence shown here is derived from an EMBL/GenBank/DDBJ whole genome shotgun (WGS) entry which is preliminary data.</text>
</comment>
<keyword evidence="5 7" id="KW-0560">Oxidoreductase</keyword>
<dbReference type="EC" id="1.11.1.-" evidence="7"/>
<dbReference type="RefSeq" id="WP_051546942.1">
    <property type="nucleotide sequence ID" value="NZ_JAJA02000001.1"/>
</dbReference>
<dbReference type="InterPro" id="IPR020835">
    <property type="entry name" value="Catalase_sf"/>
</dbReference>
<keyword evidence="4 7" id="KW-0479">Metal-binding</keyword>
<evidence type="ECO:0000256" key="6">
    <source>
        <dbReference type="ARBA" id="ARBA00023004"/>
    </source>
</evidence>
<feature type="domain" description="Catalase core" evidence="11">
    <location>
        <begin position="7"/>
        <end position="369"/>
    </location>
</feature>
<comment type="function">
    <text evidence="7">Has an organic peroxide-dependent peroxidase activity.</text>
</comment>
<feature type="active site" evidence="8">
    <location>
        <position position="78"/>
    </location>
</feature>
<evidence type="ECO:0000256" key="8">
    <source>
        <dbReference type="PIRSR" id="PIRSR000296-1"/>
    </source>
</evidence>
<dbReference type="PROSITE" id="PS51402">
    <property type="entry name" value="CATALASE_3"/>
    <property type="match status" value="1"/>
</dbReference>
<evidence type="ECO:0000256" key="7">
    <source>
        <dbReference type="PIRNR" id="PIRNR000296"/>
    </source>
</evidence>
<dbReference type="SMART" id="SM01060">
    <property type="entry name" value="Catalase"/>
    <property type="match status" value="1"/>
</dbReference>
<dbReference type="PANTHER" id="PTHR11465:SF9">
    <property type="entry name" value="CATALASE"/>
    <property type="match status" value="1"/>
</dbReference>